<dbReference type="EMBL" id="VSRR010017503">
    <property type="protein sequence ID" value="MPC60423.1"/>
    <property type="molecule type" value="Genomic_DNA"/>
</dbReference>
<dbReference type="Proteomes" id="UP000324222">
    <property type="component" value="Unassembled WGS sequence"/>
</dbReference>
<evidence type="ECO:0000313" key="2">
    <source>
        <dbReference type="Proteomes" id="UP000324222"/>
    </source>
</evidence>
<organism evidence="1 2">
    <name type="scientific">Portunus trituberculatus</name>
    <name type="common">Swimming crab</name>
    <name type="synonym">Neptunus trituberculatus</name>
    <dbReference type="NCBI Taxonomy" id="210409"/>
    <lineage>
        <taxon>Eukaryota</taxon>
        <taxon>Metazoa</taxon>
        <taxon>Ecdysozoa</taxon>
        <taxon>Arthropoda</taxon>
        <taxon>Crustacea</taxon>
        <taxon>Multicrustacea</taxon>
        <taxon>Malacostraca</taxon>
        <taxon>Eumalacostraca</taxon>
        <taxon>Eucarida</taxon>
        <taxon>Decapoda</taxon>
        <taxon>Pleocyemata</taxon>
        <taxon>Brachyura</taxon>
        <taxon>Eubrachyura</taxon>
        <taxon>Portunoidea</taxon>
        <taxon>Portunidae</taxon>
        <taxon>Portuninae</taxon>
        <taxon>Portunus</taxon>
    </lineage>
</organism>
<protein>
    <submittedName>
        <fullName evidence="1">Uncharacterized protein</fullName>
    </submittedName>
</protein>
<gene>
    <name evidence="1" type="ORF">E2C01_054467</name>
</gene>
<evidence type="ECO:0000313" key="1">
    <source>
        <dbReference type="EMBL" id="MPC60423.1"/>
    </source>
</evidence>
<comment type="caution">
    <text evidence="1">The sequence shown here is derived from an EMBL/GenBank/DDBJ whole genome shotgun (WGS) entry which is preliminary data.</text>
</comment>
<name>A0A5B7GS53_PORTR</name>
<proteinExistence type="predicted"/>
<accession>A0A5B7GS53</accession>
<sequence length="195" mass="22261">MYCGRGCVLFRIPRDATISRTQRSFRFTHARLAIRLPSFFDWSSCPAHPVYLYSLLSTVTLQCVDCNTTSSRLLQAPSSRSDYKSLAAGYFSSLHGDSLPSLPSLQYALYPTINTGKLPPGVSFHHTCICRWCHWYQDIRWWPPTARDQDITATLQPSDTVRLFLLSPSLLPLARIFSEAEDIYTSLLLYKYHLS</sequence>
<reference evidence="1 2" key="1">
    <citation type="submission" date="2019-05" db="EMBL/GenBank/DDBJ databases">
        <title>Another draft genome of Portunus trituberculatus and its Hox gene families provides insights of decapod evolution.</title>
        <authorList>
            <person name="Jeong J.-H."/>
            <person name="Song I."/>
            <person name="Kim S."/>
            <person name="Choi T."/>
            <person name="Kim D."/>
            <person name="Ryu S."/>
            <person name="Kim W."/>
        </authorList>
    </citation>
    <scope>NUCLEOTIDE SEQUENCE [LARGE SCALE GENOMIC DNA]</scope>
    <source>
        <tissue evidence="1">Muscle</tissue>
    </source>
</reference>
<dbReference type="AlphaFoldDB" id="A0A5B7GS53"/>
<keyword evidence="2" id="KW-1185">Reference proteome</keyword>